<dbReference type="EMBL" id="JAHHHN010000003">
    <property type="protein sequence ID" value="MBW4561022.1"/>
    <property type="molecule type" value="Genomic_DNA"/>
</dbReference>
<reference evidence="1" key="1">
    <citation type="submission" date="2021-05" db="EMBL/GenBank/DDBJ databases">
        <authorList>
            <person name="Pietrasiak N."/>
            <person name="Ward R."/>
            <person name="Stajich J.E."/>
            <person name="Kurbessoian T."/>
        </authorList>
    </citation>
    <scope>NUCLEOTIDE SEQUENCE</scope>
    <source>
        <strain evidence="1">JT2-VF2</strain>
    </source>
</reference>
<evidence type="ECO:0000313" key="2">
    <source>
        <dbReference type="Proteomes" id="UP000715781"/>
    </source>
</evidence>
<dbReference type="Proteomes" id="UP000715781">
    <property type="component" value="Unassembled WGS sequence"/>
</dbReference>
<proteinExistence type="predicted"/>
<protein>
    <submittedName>
        <fullName evidence="1">Uncharacterized protein</fullName>
    </submittedName>
</protein>
<gene>
    <name evidence="1" type="ORF">KME32_07645</name>
</gene>
<evidence type="ECO:0000313" key="1">
    <source>
        <dbReference type="EMBL" id="MBW4561022.1"/>
    </source>
</evidence>
<reference evidence="1" key="2">
    <citation type="journal article" date="2022" name="Microbiol. Resour. Announc.">
        <title>Metagenome Sequencing to Explore Phylogenomics of Terrestrial Cyanobacteria.</title>
        <authorList>
            <person name="Ward R.D."/>
            <person name="Stajich J.E."/>
            <person name="Johansen J.R."/>
            <person name="Huntemann M."/>
            <person name="Clum A."/>
            <person name="Foster B."/>
            <person name="Foster B."/>
            <person name="Roux S."/>
            <person name="Palaniappan K."/>
            <person name="Varghese N."/>
            <person name="Mukherjee S."/>
            <person name="Reddy T.B.K."/>
            <person name="Daum C."/>
            <person name="Copeland A."/>
            <person name="Chen I.A."/>
            <person name="Ivanova N.N."/>
            <person name="Kyrpides N.C."/>
            <person name="Shapiro N."/>
            <person name="Eloe-Fadrosh E.A."/>
            <person name="Pietrasiak N."/>
        </authorList>
    </citation>
    <scope>NUCLEOTIDE SEQUENCE</scope>
    <source>
        <strain evidence="1">JT2-VF2</strain>
    </source>
</reference>
<sequence>MQYILFNICIWLNLAPKLESRSLLKSILSGLKQNKLKILLSSVTVEEYSRHKDTNINKYTKSLTTHLNNAKKIQDYLHGSERSTFLLLLDKANENFKLDGKEGVNALGIIENIFDHKNTIRLSSSAEILANAAQIALGKKAPCHRNKNSVAD</sequence>
<name>A0A951PWE0_9NOST</name>
<organism evidence="1 2">
    <name type="scientific">Mojavia pulchra JT2-VF2</name>
    <dbReference type="NCBI Taxonomy" id="287848"/>
    <lineage>
        <taxon>Bacteria</taxon>
        <taxon>Bacillati</taxon>
        <taxon>Cyanobacteriota</taxon>
        <taxon>Cyanophyceae</taxon>
        <taxon>Nostocales</taxon>
        <taxon>Nostocaceae</taxon>
    </lineage>
</organism>
<accession>A0A951PWE0</accession>
<dbReference type="AlphaFoldDB" id="A0A951PWE0"/>
<comment type="caution">
    <text evidence="1">The sequence shown here is derived from an EMBL/GenBank/DDBJ whole genome shotgun (WGS) entry which is preliminary data.</text>
</comment>